<dbReference type="GO" id="GO:0051539">
    <property type="term" value="F:4 iron, 4 sulfur cluster binding"/>
    <property type="evidence" value="ECO:0007669"/>
    <property type="project" value="UniProtKB-KW"/>
</dbReference>
<evidence type="ECO:0000256" key="1">
    <source>
        <dbReference type="ARBA" id="ARBA00001966"/>
    </source>
</evidence>
<evidence type="ECO:0000259" key="10">
    <source>
        <dbReference type="PROSITE" id="PS51379"/>
    </source>
</evidence>
<dbReference type="AlphaFoldDB" id="A0A194AHE3"/>
<feature type="domain" description="Radical SAM core" evidence="11">
    <location>
        <begin position="22"/>
        <end position="314"/>
    </location>
</feature>
<dbReference type="SUPFAM" id="SSF102114">
    <property type="entry name" value="Radical SAM enzymes"/>
    <property type="match status" value="1"/>
</dbReference>
<dbReference type="PIRSF" id="PIRSF000371">
    <property type="entry name" value="PFL_act_enz"/>
    <property type="match status" value="1"/>
</dbReference>
<dbReference type="InterPro" id="IPR006638">
    <property type="entry name" value="Elp3/MiaA/NifB-like_rSAM"/>
</dbReference>
<dbReference type="SUPFAM" id="SSF54862">
    <property type="entry name" value="4Fe-4S ferredoxins"/>
    <property type="match status" value="1"/>
</dbReference>
<keyword evidence="7" id="KW-0560">Oxidoreductase</keyword>
<evidence type="ECO:0000256" key="3">
    <source>
        <dbReference type="ARBA" id="ARBA00011245"/>
    </source>
</evidence>
<dbReference type="PROSITE" id="PS51918">
    <property type="entry name" value="RADICAL_SAM"/>
    <property type="match status" value="1"/>
</dbReference>
<dbReference type="PROSITE" id="PS51379">
    <property type="entry name" value="4FE4S_FER_2"/>
    <property type="match status" value="1"/>
</dbReference>
<evidence type="ECO:0000256" key="2">
    <source>
        <dbReference type="ARBA" id="ARBA00009777"/>
    </source>
</evidence>
<dbReference type="OrthoDB" id="9782387at2"/>
<comment type="subunit">
    <text evidence="3">Monomer.</text>
</comment>
<keyword evidence="12" id="KW-0670">Pyruvate</keyword>
<dbReference type="STRING" id="1592317.DPF_1216"/>
<dbReference type="NCBIfam" id="TIGR02494">
    <property type="entry name" value="PFLE_PFLC"/>
    <property type="match status" value="1"/>
</dbReference>
<evidence type="ECO:0000256" key="6">
    <source>
        <dbReference type="ARBA" id="ARBA00022723"/>
    </source>
</evidence>
<evidence type="ECO:0000256" key="4">
    <source>
        <dbReference type="ARBA" id="ARBA00022485"/>
    </source>
</evidence>
<dbReference type="SMART" id="SM00729">
    <property type="entry name" value="Elp3"/>
    <property type="match status" value="1"/>
</dbReference>
<proteinExistence type="inferred from homology"/>
<dbReference type="PANTHER" id="PTHR30352:SF4">
    <property type="entry name" value="PYRUVATE FORMATE-LYASE 2-ACTIVATING ENZYME"/>
    <property type="match status" value="1"/>
</dbReference>
<dbReference type="SFLD" id="SFLDG01118">
    <property type="entry name" value="activating_enzymes__group_2"/>
    <property type="match status" value="1"/>
</dbReference>
<keyword evidence="12" id="KW-0456">Lyase</keyword>
<dbReference type="InterPro" id="IPR040074">
    <property type="entry name" value="BssD/PflA/YjjW"/>
</dbReference>
<organism evidence="12 13">
    <name type="scientific">Desulfoplanes formicivorans</name>
    <dbReference type="NCBI Taxonomy" id="1592317"/>
    <lineage>
        <taxon>Bacteria</taxon>
        <taxon>Pseudomonadati</taxon>
        <taxon>Thermodesulfobacteriota</taxon>
        <taxon>Desulfovibrionia</taxon>
        <taxon>Desulfovibrionales</taxon>
        <taxon>Desulfoplanaceae</taxon>
        <taxon>Desulfoplanes</taxon>
    </lineage>
</organism>
<dbReference type="SFLD" id="SFLDS00029">
    <property type="entry name" value="Radical_SAM"/>
    <property type="match status" value="1"/>
</dbReference>
<evidence type="ECO:0000313" key="13">
    <source>
        <dbReference type="Proteomes" id="UP000095200"/>
    </source>
</evidence>
<feature type="domain" description="4Fe-4S ferredoxin-type" evidence="10">
    <location>
        <begin position="53"/>
        <end position="85"/>
    </location>
</feature>
<evidence type="ECO:0000313" key="12">
    <source>
        <dbReference type="EMBL" id="GAU08506.1"/>
    </source>
</evidence>
<dbReference type="Pfam" id="PF04055">
    <property type="entry name" value="Radical_SAM"/>
    <property type="match status" value="1"/>
</dbReference>
<dbReference type="InterPro" id="IPR058240">
    <property type="entry name" value="rSAM_sf"/>
</dbReference>
<comment type="similarity">
    <text evidence="2">Belongs to the organic radical-activating enzymes family.</text>
</comment>
<keyword evidence="8" id="KW-0408">Iron</keyword>
<dbReference type="CDD" id="cd01335">
    <property type="entry name" value="Radical_SAM"/>
    <property type="match status" value="1"/>
</dbReference>
<dbReference type="InterPro" id="IPR013785">
    <property type="entry name" value="Aldolase_TIM"/>
</dbReference>
<dbReference type="RefSeq" id="WP_069858088.1">
    <property type="nucleotide sequence ID" value="NZ_BDFE01000015.1"/>
</dbReference>
<dbReference type="Proteomes" id="UP000095200">
    <property type="component" value="Unassembled WGS sequence"/>
</dbReference>
<sequence>MSSIVDRKTTGTVFSVQKYSVHDGPGIRTIVFMKGCPLHCAWCSNPESQDFKPQLAYNRNNCIGADKCRFCLERCTSGAITMAEDGKVDIDHDLIKNELFLADVCPGNAIIVYGQEQSVDTVLKRVEEDERFYARSGGGMTLSGGEPFAQPEFALALLREAKHRRIHTAVETCGQAPWDVIESCLPYLDHILFDIKSLDDAKHKEKTGWSGKQIRDNLKRIKEAYPNKKIRVRTPVIPGFNDTVEDIRAIIDFVDGLPGEKCEYEALPFHRMGQPKYTNLGKVYPYADIVKLDDELVVAIKELEERYKNGMWHKGDDTSAC</sequence>
<dbReference type="InterPro" id="IPR001989">
    <property type="entry name" value="Radical_activat_CS"/>
</dbReference>
<protein>
    <submittedName>
        <fullName evidence="12">Pyruvate formate lyase-activating protein</fullName>
    </submittedName>
</protein>
<dbReference type="GO" id="GO:0046872">
    <property type="term" value="F:metal ion binding"/>
    <property type="evidence" value="ECO:0007669"/>
    <property type="project" value="UniProtKB-KW"/>
</dbReference>
<evidence type="ECO:0000256" key="5">
    <source>
        <dbReference type="ARBA" id="ARBA00022691"/>
    </source>
</evidence>
<evidence type="ECO:0000256" key="9">
    <source>
        <dbReference type="ARBA" id="ARBA00023014"/>
    </source>
</evidence>
<comment type="cofactor">
    <cofactor evidence="1">
        <name>[4Fe-4S] cluster</name>
        <dbReference type="ChEBI" id="CHEBI:49883"/>
    </cofactor>
</comment>
<dbReference type="InterPro" id="IPR017896">
    <property type="entry name" value="4Fe4S_Fe-S-bd"/>
</dbReference>
<dbReference type="GO" id="GO:0016829">
    <property type="term" value="F:lyase activity"/>
    <property type="evidence" value="ECO:0007669"/>
    <property type="project" value="UniProtKB-KW"/>
</dbReference>
<dbReference type="Gene3D" id="3.20.20.70">
    <property type="entry name" value="Aldolase class I"/>
    <property type="match status" value="1"/>
</dbReference>
<comment type="caution">
    <text evidence="12">The sequence shown here is derived from an EMBL/GenBank/DDBJ whole genome shotgun (WGS) entry which is preliminary data.</text>
</comment>
<dbReference type="EMBL" id="BDFE01000015">
    <property type="protein sequence ID" value="GAU08506.1"/>
    <property type="molecule type" value="Genomic_DNA"/>
</dbReference>
<dbReference type="InterPro" id="IPR007197">
    <property type="entry name" value="rSAM"/>
</dbReference>
<accession>A0A194AHE3</accession>
<reference evidence="13" key="1">
    <citation type="submission" date="2016-06" db="EMBL/GenBank/DDBJ databases">
        <title>Draft genome sequence of Desulfoplanes formicivorans strain Pf12B.</title>
        <authorList>
            <person name="Watanabe M."/>
            <person name="Kojima H."/>
            <person name="Fukui M."/>
        </authorList>
    </citation>
    <scope>NUCLEOTIDE SEQUENCE [LARGE SCALE GENOMIC DNA]</scope>
    <source>
        <strain evidence="13">Pf12B</strain>
    </source>
</reference>
<dbReference type="GO" id="GO:0016491">
    <property type="term" value="F:oxidoreductase activity"/>
    <property type="evidence" value="ECO:0007669"/>
    <property type="project" value="UniProtKB-KW"/>
</dbReference>
<keyword evidence="4" id="KW-0004">4Fe-4S</keyword>
<dbReference type="InterPro" id="IPR012839">
    <property type="entry name" value="Organic_radical_activase"/>
</dbReference>
<keyword evidence="5" id="KW-0949">S-adenosyl-L-methionine</keyword>
<dbReference type="PANTHER" id="PTHR30352">
    <property type="entry name" value="PYRUVATE FORMATE-LYASE-ACTIVATING ENZYME"/>
    <property type="match status" value="1"/>
</dbReference>
<evidence type="ECO:0000256" key="7">
    <source>
        <dbReference type="ARBA" id="ARBA00023002"/>
    </source>
</evidence>
<dbReference type="SFLD" id="SFLDG01066">
    <property type="entry name" value="organic_radical-activating_enz"/>
    <property type="match status" value="1"/>
</dbReference>
<evidence type="ECO:0000256" key="8">
    <source>
        <dbReference type="ARBA" id="ARBA00023004"/>
    </source>
</evidence>
<keyword evidence="13" id="KW-1185">Reference proteome</keyword>
<evidence type="ECO:0000259" key="11">
    <source>
        <dbReference type="PROSITE" id="PS51918"/>
    </source>
</evidence>
<name>A0A194AHE3_9BACT</name>
<dbReference type="InterPro" id="IPR034457">
    <property type="entry name" value="Organic_radical-activating"/>
</dbReference>
<keyword evidence="6" id="KW-0479">Metal-binding</keyword>
<keyword evidence="9" id="KW-0411">Iron-sulfur</keyword>
<gene>
    <name evidence="12" type="ORF">DPF_1216</name>
</gene>
<dbReference type="PROSITE" id="PS01087">
    <property type="entry name" value="RADICAL_ACTIVATING"/>
    <property type="match status" value="1"/>
</dbReference>